<dbReference type="PROSITE" id="PS51318">
    <property type="entry name" value="TAT"/>
    <property type="match status" value="1"/>
</dbReference>
<proteinExistence type="predicted"/>
<dbReference type="InterPro" id="IPR001647">
    <property type="entry name" value="HTH_TetR"/>
</dbReference>
<evidence type="ECO:0000313" key="5">
    <source>
        <dbReference type="EMBL" id="SDO07136.1"/>
    </source>
</evidence>
<evidence type="ECO:0000256" key="2">
    <source>
        <dbReference type="PROSITE-ProRule" id="PRU00335"/>
    </source>
</evidence>
<keyword evidence="6" id="KW-1185">Reference proteome</keyword>
<sequence>MTKPRLSRADWITAALGALATGGVTAVAVDPIANALGVTRGSFYWHFENRADLLRAALDWWEHEGTTSVIERVEHITDPHERLRTLFFVALSEDPTEGLEPALVAHADDPIVAPVLNRVTARRIDFLTQAYTDAGLPPERARLQAVVTYSAYVGWTELRRATPDAAPETVDDPVALRYLIDTMVNAARAEPPGRTPPGSPEAPAAPPPPPAHHTAPQQPDTRQRPPKPSR</sequence>
<feature type="region of interest" description="Disordered" evidence="3">
    <location>
        <begin position="186"/>
        <end position="230"/>
    </location>
</feature>
<dbReference type="PANTHER" id="PTHR30055">
    <property type="entry name" value="HTH-TYPE TRANSCRIPTIONAL REGULATOR RUTR"/>
    <property type="match status" value="1"/>
</dbReference>
<gene>
    <name evidence="5" type="ORF">SAMN05192558_101827</name>
</gene>
<feature type="DNA-binding region" description="H-T-H motif" evidence="2">
    <location>
        <begin position="28"/>
        <end position="47"/>
    </location>
</feature>
<protein>
    <submittedName>
        <fullName evidence="5">DNA-binding transcriptional regulator, AcrR family</fullName>
    </submittedName>
</protein>
<feature type="compositionally biased region" description="Pro residues" evidence="3">
    <location>
        <begin position="193"/>
        <end position="211"/>
    </location>
</feature>
<dbReference type="InterPro" id="IPR009057">
    <property type="entry name" value="Homeodomain-like_sf"/>
</dbReference>
<dbReference type="InterPro" id="IPR006311">
    <property type="entry name" value="TAT_signal"/>
</dbReference>
<dbReference type="EMBL" id="FNJB01000001">
    <property type="protein sequence ID" value="SDO07136.1"/>
    <property type="molecule type" value="Genomic_DNA"/>
</dbReference>
<dbReference type="InterPro" id="IPR050109">
    <property type="entry name" value="HTH-type_TetR-like_transc_reg"/>
</dbReference>
<dbReference type="GO" id="GO:0003700">
    <property type="term" value="F:DNA-binding transcription factor activity"/>
    <property type="evidence" value="ECO:0007669"/>
    <property type="project" value="TreeGrafter"/>
</dbReference>
<organism evidence="5 6">
    <name type="scientific">Actinokineospora alba</name>
    <dbReference type="NCBI Taxonomy" id="504798"/>
    <lineage>
        <taxon>Bacteria</taxon>
        <taxon>Bacillati</taxon>
        <taxon>Actinomycetota</taxon>
        <taxon>Actinomycetes</taxon>
        <taxon>Pseudonocardiales</taxon>
        <taxon>Pseudonocardiaceae</taxon>
        <taxon>Actinokineospora</taxon>
    </lineage>
</organism>
<evidence type="ECO:0000256" key="1">
    <source>
        <dbReference type="ARBA" id="ARBA00023125"/>
    </source>
</evidence>
<name>A0A1H0GJL5_9PSEU</name>
<dbReference type="PANTHER" id="PTHR30055:SF239">
    <property type="entry name" value="TRANSCRIPTIONAL REGULATORY PROTEIN"/>
    <property type="match status" value="1"/>
</dbReference>
<reference evidence="6" key="1">
    <citation type="submission" date="2016-10" db="EMBL/GenBank/DDBJ databases">
        <authorList>
            <person name="Varghese N."/>
            <person name="Submissions S."/>
        </authorList>
    </citation>
    <scope>NUCLEOTIDE SEQUENCE [LARGE SCALE GENOMIC DNA]</scope>
    <source>
        <strain evidence="6">IBRC-M 10655</strain>
    </source>
</reference>
<evidence type="ECO:0000313" key="6">
    <source>
        <dbReference type="Proteomes" id="UP000199651"/>
    </source>
</evidence>
<dbReference type="GO" id="GO:0000976">
    <property type="term" value="F:transcription cis-regulatory region binding"/>
    <property type="evidence" value="ECO:0007669"/>
    <property type="project" value="TreeGrafter"/>
</dbReference>
<dbReference type="AlphaFoldDB" id="A0A1H0GJL5"/>
<evidence type="ECO:0000256" key="3">
    <source>
        <dbReference type="SAM" id="MobiDB-lite"/>
    </source>
</evidence>
<dbReference type="Gene3D" id="1.10.357.10">
    <property type="entry name" value="Tetracycline Repressor, domain 2"/>
    <property type="match status" value="1"/>
</dbReference>
<dbReference type="Pfam" id="PF00440">
    <property type="entry name" value="TetR_N"/>
    <property type="match status" value="1"/>
</dbReference>
<accession>A0A1H0GJL5</accession>
<feature type="domain" description="HTH tetR-type" evidence="4">
    <location>
        <begin position="5"/>
        <end position="65"/>
    </location>
</feature>
<keyword evidence="1 2" id="KW-0238">DNA-binding</keyword>
<dbReference type="SUPFAM" id="SSF46689">
    <property type="entry name" value="Homeodomain-like"/>
    <property type="match status" value="1"/>
</dbReference>
<dbReference type="Proteomes" id="UP000199651">
    <property type="component" value="Unassembled WGS sequence"/>
</dbReference>
<dbReference type="PROSITE" id="PS50977">
    <property type="entry name" value="HTH_TETR_2"/>
    <property type="match status" value="1"/>
</dbReference>
<dbReference type="STRING" id="504798.SAMN05421871_10344"/>
<evidence type="ECO:0000259" key="4">
    <source>
        <dbReference type="PROSITE" id="PS50977"/>
    </source>
</evidence>